<dbReference type="Proteomes" id="UP001151760">
    <property type="component" value="Unassembled WGS sequence"/>
</dbReference>
<evidence type="ECO:0000313" key="2">
    <source>
        <dbReference type="Proteomes" id="UP001151760"/>
    </source>
</evidence>
<evidence type="ECO:0000313" key="1">
    <source>
        <dbReference type="EMBL" id="GJT73052.1"/>
    </source>
</evidence>
<comment type="caution">
    <text evidence="1">The sequence shown here is derived from an EMBL/GenBank/DDBJ whole genome shotgun (WGS) entry which is preliminary data.</text>
</comment>
<keyword evidence="2" id="KW-1185">Reference proteome</keyword>
<name>A0ABQ5GBJ7_9ASTR</name>
<sequence>MDHHWVEMMVQQDLSQVEGTLLVKIVDEQVLGKIVDEPLVFDKQLVQSMISNQLVLYMVVVMEEMCRIVKQLVKAVGDTVMDCTEVDDCCSMEYIEPYEKLEHVVTEADVSLIKITEPPSSSTKDASAPNVVLTIQTESPLSIPSMASLAPQDRCSRDKHIQLVNIVDNPGAGTLRRAIAKELSATSTHECLFVDFLFEEEPKKVSDALKHPGWVNAMQEELN</sequence>
<reference evidence="1" key="2">
    <citation type="submission" date="2022-01" db="EMBL/GenBank/DDBJ databases">
        <authorList>
            <person name="Yamashiro T."/>
            <person name="Shiraishi A."/>
            <person name="Satake H."/>
            <person name="Nakayama K."/>
        </authorList>
    </citation>
    <scope>NUCLEOTIDE SEQUENCE</scope>
</reference>
<protein>
    <submittedName>
        <fullName evidence="1">Uncharacterized protein</fullName>
    </submittedName>
</protein>
<organism evidence="1 2">
    <name type="scientific">Tanacetum coccineum</name>
    <dbReference type="NCBI Taxonomy" id="301880"/>
    <lineage>
        <taxon>Eukaryota</taxon>
        <taxon>Viridiplantae</taxon>
        <taxon>Streptophyta</taxon>
        <taxon>Embryophyta</taxon>
        <taxon>Tracheophyta</taxon>
        <taxon>Spermatophyta</taxon>
        <taxon>Magnoliopsida</taxon>
        <taxon>eudicotyledons</taxon>
        <taxon>Gunneridae</taxon>
        <taxon>Pentapetalae</taxon>
        <taxon>asterids</taxon>
        <taxon>campanulids</taxon>
        <taxon>Asterales</taxon>
        <taxon>Asteraceae</taxon>
        <taxon>Asteroideae</taxon>
        <taxon>Anthemideae</taxon>
        <taxon>Anthemidinae</taxon>
        <taxon>Tanacetum</taxon>
    </lineage>
</organism>
<accession>A0ABQ5GBJ7</accession>
<proteinExistence type="predicted"/>
<reference evidence="1" key="1">
    <citation type="journal article" date="2022" name="Int. J. Mol. Sci.">
        <title>Draft Genome of Tanacetum Coccineum: Genomic Comparison of Closely Related Tanacetum-Family Plants.</title>
        <authorList>
            <person name="Yamashiro T."/>
            <person name="Shiraishi A."/>
            <person name="Nakayama K."/>
            <person name="Satake H."/>
        </authorList>
    </citation>
    <scope>NUCLEOTIDE SEQUENCE</scope>
</reference>
<dbReference type="EMBL" id="BQNB010018316">
    <property type="protein sequence ID" value="GJT73052.1"/>
    <property type="molecule type" value="Genomic_DNA"/>
</dbReference>
<gene>
    <name evidence="1" type="ORF">Tco_1032338</name>
</gene>